<evidence type="ECO:0008006" key="5">
    <source>
        <dbReference type="Google" id="ProtNLM"/>
    </source>
</evidence>
<protein>
    <recommendedName>
        <fullName evidence="5">Transmembrane protein</fullName>
    </recommendedName>
</protein>
<reference evidence="2 4" key="2">
    <citation type="journal article" date="2014" name="BMC Genomics">
        <title>An improved genome release (version Mt4.0) for the model legume Medicago truncatula.</title>
        <authorList>
            <person name="Tang H."/>
            <person name="Krishnakumar V."/>
            <person name="Bidwell S."/>
            <person name="Rosen B."/>
            <person name="Chan A."/>
            <person name="Zhou S."/>
            <person name="Gentzbittel L."/>
            <person name="Childs K.L."/>
            <person name="Yandell M."/>
            <person name="Gundlach H."/>
            <person name="Mayer K.F."/>
            <person name="Schwartz D.C."/>
            <person name="Town C.D."/>
        </authorList>
    </citation>
    <scope>GENOME REANNOTATION</scope>
    <source>
        <strain evidence="2">A17</strain>
        <strain evidence="3 4">cv. Jemalong A17</strain>
    </source>
</reference>
<name>A0A072VXC7_MEDTR</name>
<reference evidence="3" key="3">
    <citation type="submission" date="2015-04" db="UniProtKB">
        <authorList>
            <consortium name="EnsemblPlants"/>
        </authorList>
    </citation>
    <scope>IDENTIFICATION</scope>
    <source>
        <strain evidence="3">cv. Jemalong A17</strain>
    </source>
</reference>
<organism evidence="2 4">
    <name type="scientific">Medicago truncatula</name>
    <name type="common">Barrel medic</name>
    <name type="synonym">Medicago tribuloides</name>
    <dbReference type="NCBI Taxonomy" id="3880"/>
    <lineage>
        <taxon>Eukaryota</taxon>
        <taxon>Viridiplantae</taxon>
        <taxon>Streptophyta</taxon>
        <taxon>Embryophyta</taxon>
        <taxon>Tracheophyta</taxon>
        <taxon>Spermatophyta</taxon>
        <taxon>Magnoliopsida</taxon>
        <taxon>eudicotyledons</taxon>
        <taxon>Gunneridae</taxon>
        <taxon>Pentapetalae</taxon>
        <taxon>rosids</taxon>
        <taxon>fabids</taxon>
        <taxon>Fabales</taxon>
        <taxon>Fabaceae</taxon>
        <taxon>Papilionoideae</taxon>
        <taxon>50 kb inversion clade</taxon>
        <taxon>NPAAA clade</taxon>
        <taxon>Hologalegina</taxon>
        <taxon>IRL clade</taxon>
        <taxon>Trifolieae</taxon>
        <taxon>Medicago</taxon>
    </lineage>
</organism>
<keyword evidence="1" id="KW-0732">Signal</keyword>
<accession>A0A072VXC7</accession>
<dbReference type="EMBL" id="CM001217">
    <property type="protein sequence ID" value="KEH42745.1"/>
    <property type="molecule type" value="Genomic_DNA"/>
</dbReference>
<keyword evidence="4" id="KW-1185">Reference proteome</keyword>
<dbReference type="Proteomes" id="UP000002051">
    <property type="component" value="Unassembled WGS sequence"/>
</dbReference>
<evidence type="ECO:0000256" key="1">
    <source>
        <dbReference type="SAM" id="SignalP"/>
    </source>
</evidence>
<dbReference type="HOGENOM" id="CLU_2200832_0_0_1"/>
<proteinExistence type="predicted"/>
<evidence type="ECO:0000313" key="2">
    <source>
        <dbReference type="EMBL" id="KEH42745.1"/>
    </source>
</evidence>
<gene>
    <name evidence="2" type="ordered locus">MTR_1g075137</name>
</gene>
<feature type="chain" id="PRO_5014500962" description="Transmembrane protein" evidence="1">
    <location>
        <begin position="42"/>
        <end position="108"/>
    </location>
</feature>
<evidence type="ECO:0000313" key="4">
    <source>
        <dbReference type="Proteomes" id="UP000002051"/>
    </source>
</evidence>
<reference evidence="2 4" key="1">
    <citation type="journal article" date="2011" name="Nature">
        <title>The Medicago genome provides insight into the evolution of rhizobial symbioses.</title>
        <authorList>
            <person name="Young N.D."/>
            <person name="Debelle F."/>
            <person name="Oldroyd G.E."/>
            <person name="Geurts R."/>
            <person name="Cannon S.B."/>
            <person name="Udvardi M.K."/>
            <person name="Benedito V.A."/>
            <person name="Mayer K.F."/>
            <person name="Gouzy J."/>
            <person name="Schoof H."/>
            <person name="Van de Peer Y."/>
            <person name="Proost S."/>
            <person name="Cook D.R."/>
            <person name="Meyers B.C."/>
            <person name="Spannagl M."/>
            <person name="Cheung F."/>
            <person name="De Mita S."/>
            <person name="Krishnakumar V."/>
            <person name="Gundlach H."/>
            <person name="Zhou S."/>
            <person name="Mudge J."/>
            <person name="Bharti A.K."/>
            <person name="Murray J.D."/>
            <person name="Naoumkina M.A."/>
            <person name="Rosen B."/>
            <person name="Silverstein K.A."/>
            <person name="Tang H."/>
            <person name="Rombauts S."/>
            <person name="Zhao P.X."/>
            <person name="Zhou P."/>
            <person name="Barbe V."/>
            <person name="Bardou P."/>
            <person name="Bechner M."/>
            <person name="Bellec A."/>
            <person name="Berger A."/>
            <person name="Berges H."/>
            <person name="Bidwell S."/>
            <person name="Bisseling T."/>
            <person name="Choisne N."/>
            <person name="Couloux A."/>
            <person name="Denny R."/>
            <person name="Deshpande S."/>
            <person name="Dai X."/>
            <person name="Doyle J.J."/>
            <person name="Dudez A.M."/>
            <person name="Farmer A.D."/>
            <person name="Fouteau S."/>
            <person name="Franken C."/>
            <person name="Gibelin C."/>
            <person name="Gish J."/>
            <person name="Goldstein S."/>
            <person name="Gonzalez A.J."/>
            <person name="Green P.J."/>
            <person name="Hallab A."/>
            <person name="Hartog M."/>
            <person name="Hua A."/>
            <person name="Humphray S.J."/>
            <person name="Jeong D.H."/>
            <person name="Jing Y."/>
            <person name="Jocker A."/>
            <person name="Kenton S.M."/>
            <person name="Kim D.J."/>
            <person name="Klee K."/>
            <person name="Lai H."/>
            <person name="Lang C."/>
            <person name="Lin S."/>
            <person name="Macmil S.L."/>
            <person name="Magdelenat G."/>
            <person name="Matthews L."/>
            <person name="McCorrison J."/>
            <person name="Monaghan E.L."/>
            <person name="Mun J.H."/>
            <person name="Najar F.Z."/>
            <person name="Nicholson C."/>
            <person name="Noirot C."/>
            <person name="O'Bleness M."/>
            <person name="Paule C.R."/>
            <person name="Poulain J."/>
            <person name="Prion F."/>
            <person name="Qin B."/>
            <person name="Qu C."/>
            <person name="Retzel E.F."/>
            <person name="Riddle C."/>
            <person name="Sallet E."/>
            <person name="Samain S."/>
            <person name="Samson N."/>
            <person name="Sanders I."/>
            <person name="Saurat O."/>
            <person name="Scarpelli C."/>
            <person name="Schiex T."/>
            <person name="Segurens B."/>
            <person name="Severin A.J."/>
            <person name="Sherrier D.J."/>
            <person name="Shi R."/>
            <person name="Sims S."/>
            <person name="Singer S.R."/>
            <person name="Sinharoy S."/>
            <person name="Sterck L."/>
            <person name="Viollet A."/>
            <person name="Wang B.B."/>
            <person name="Wang K."/>
            <person name="Wang M."/>
            <person name="Wang X."/>
            <person name="Warfsmann J."/>
            <person name="Weissenbach J."/>
            <person name="White D.D."/>
            <person name="White J.D."/>
            <person name="Wiley G.B."/>
            <person name="Wincker P."/>
            <person name="Xing Y."/>
            <person name="Yang L."/>
            <person name="Yao Z."/>
            <person name="Ying F."/>
            <person name="Zhai J."/>
            <person name="Zhou L."/>
            <person name="Zuber A."/>
            <person name="Denarie J."/>
            <person name="Dixon R.A."/>
            <person name="May G.D."/>
            <person name="Schwartz D.C."/>
            <person name="Rogers J."/>
            <person name="Quetier F."/>
            <person name="Town C.D."/>
            <person name="Roe B.A."/>
        </authorList>
    </citation>
    <scope>NUCLEOTIDE SEQUENCE [LARGE SCALE GENOMIC DNA]</scope>
    <source>
        <strain evidence="2">A17</strain>
        <strain evidence="3 4">cv. Jemalong A17</strain>
    </source>
</reference>
<evidence type="ECO:0000313" key="3">
    <source>
        <dbReference type="EnsemblPlants" id="KEH42745"/>
    </source>
</evidence>
<dbReference type="AlphaFoldDB" id="A0A072VXC7"/>
<dbReference type="EnsemblPlants" id="KEH42745">
    <property type="protein sequence ID" value="KEH42745"/>
    <property type="gene ID" value="MTR_1g075137"/>
</dbReference>
<sequence length="108" mass="12939">MAFLIIEKRFFFFGLWRLLLLSKRVGRLLILLQMGFTGTNAIRVEGFNIEQVGIHGVCLDFLNLERALNIVVMTEIKRSLIFLYDFFASDRIHEWRDIRKTQKFWKKQ</sequence>
<feature type="signal peptide" evidence="1">
    <location>
        <begin position="1"/>
        <end position="41"/>
    </location>
</feature>